<evidence type="ECO:0000313" key="9">
    <source>
        <dbReference type="EMBL" id="GGO95498.1"/>
    </source>
</evidence>
<sequence>MKPSAVGETGRQAPPPVSPPSTATAQTGPVATGRWLVLVVVLSAVFMQLLDTTITMVALPSLQKDLNATFADIQLVVAIYSLAFACMLVTGGRLGDIYGRKKVFLIGMVGFTLASALCGAAPDATFLIASRLVQGLFSGLMFPQVLSIIQVSFTEKERPKALAFYGATIGLGTVLGPVLGGWLIELDILGTDWRSIFYVNLPIGLLALFLGAVKINESSSPEASRLDPIGTVLLTTGLFLLILPLVIGRENDWPTWSLVSLAVSPLFLIAFFVYEARLTAKPGSSPLVPSGLFKERSFTVGLIISLVFFAGIPSFFMVLFLVLQVGFGYTPVGAGVITLCFALMVAVGSARSASVVKRLGTWTLAIGSGLIMLGMIGIMITLHYSGTDLKGWHLIPVLIVAGAGGGLFLAPCTGIILAGIKSREAGSASGMLATVQQVGAATGVAVAGILFFGLLGSNATHSSGTALPDLRHDLSVSGLPAAEQRNAVAGFQTCFDDRMNQKDLSATPPSCTAIERRVADSPAPPEIKAKVKAAVLEGAVPKARKEDFSLSFQKALYWQVGVFAISMLLVLALPKVKPTETVHAAA</sequence>
<keyword evidence="2 7" id="KW-0812">Transmembrane</keyword>
<evidence type="ECO:0000313" key="10">
    <source>
        <dbReference type="Proteomes" id="UP000641932"/>
    </source>
</evidence>
<dbReference type="PANTHER" id="PTHR42718:SF39">
    <property type="entry name" value="ACTINORHODIN TRANSPORTER-RELATED"/>
    <property type="match status" value="1"/>
</dbReference>
<protein>
    <submittedName>
        <fullName evidence="9">Actinorhodin transporter</fullName>
    </submittedName>
</protein>
<comment type="subcellular location">
    <subcellularLocation>
        <location evidence="1">Cell membrane</location>
        <topology evidence="1">Multi-pass membrane protein</topology>
    </subcellularLocation>
</comment>
<dbReference type="EMBL" id="BMMS01000025">
    <property type="protein sequence ID" value="GGO95498.1"/>
    <property type="molecule type" value="Genomic_DNA"/>
</dbReference>
<organism evidence="9 10">
    <name type="scientific">Wenjunlia tyrosinilytica</name>
    <dbReference type="NCBI Taxonomy" id="1544741"/>
    <lineage>
        <taxon>Bacteria</taxon>
        <taxon>Bacillati</taxon>
        <taxon>Actinomycetota</taxon>
        <taxon>Actinomycetes</taxon>
        <taxon>Kitasatosporales</taxon>
        <taxon>Streptomycetaceae</taxon>
        <taxon>Wenjunlia</taxon>
    </lineage>
</organism>
<evidence type="ECO:0000256" key="2">
    <source>
        <dbReference type="ARBA" id="ARBA00022692"/>
    </source>
</evidence>
<evidence type="ECO:0000256" key="7">
    <source>
        <dbReference type="SAM" id="Phobius"/>
    </source>
</evidence>
<feature type="transmembrane region" description="Helical" evidence="7">
    <location>
        <begin position="196"/>
        <end position="216"/>
    </location>
</feature>
<feature type="transmembrane region" description="Helical" evidence="7">
    <location>
        <begin position="35"/>
        <end position="59"/>
    </location>
</feature>
<reference evidence="9" key="2">
    <citation type="submission" date="2020-09" db="EMBL/GenBank/DDBJ databases">
        <authorList>
            <person name="Sun Q."/>
            <person name="Zhou Y."/>
        </authorList>
    </citation>
    <scope>NUCLEOTIDE SEQUENCE</scope>
    <source>
        <strain evidence="9">CGMCC 4.7201</strain>
    </source>
</reference>
<comment type="caution">
    <text evidence="9">The sequence shown here is derived from an EMBL/GenBank/DDBJ whole genome shotgun (WGS) entry which is preliminary data.</text>
</comment>
<evidence type="ECO:0000256" key="1">
    <source>
        <dbReference type="ARBA" id="ARBA00004651"/>
    </source>
</evidence>
<dbReference type="CDD" id="cd17321">
    <property type="entry name" value="MFS_MMR_MDR_like"/>
    <property type="match status" value="1"/>
</dbReference>
<dbReference type="GO" id="GO:0022857">
    <property type="term" value="F:transmembrane transporter activity"/>
    <property type="evidence" value="ECO:0007669"/>
    <property type="project" value="InterPro"/>
</dbReference>
<feature type="transmembrane region" description="Helical" evidence="7">
    <location>
        <begin position="432"/>
        <end position="455"/>
    </location>
</feature>
<keyword evidence="10" id="KW-1185">Reference proteome</keyword>
<gene>
    <name evidence="9" type="primary">actII-2</name>
    <name evidence="9" type="ORF">GCM10012280_52830</name>
</gene>
<dbReference type="RefSeq" id="WP_189134289.1">
    <property type="nucleotide sequence ID" value="NZ_BMMS01000025.1"/>
</dbReference>
<dbReference type="GO" id="GO:0005886">
    <property type="term" value="C:plasma membrane"/>
    <property type="evidence" value="ECO:0007669"/>
    <property type="project" value="UniProtKB-SubCell"/>
</dbReference>
<dbReference type="Proteomes" id="UP000641932">
    <property type="component" value="Unassembled WGS sequence"/>
</dbReference>
<feature type="transmembrane region" description="Helical" evidence="7">
    <location>
        <begin position="555"/>
        <end position="573"/>
    </location>
</feature>
<feature type="transmembrane region" description="Helical" evidence="7">
    <location>
        <begin position="359"/>
        <end position="382"/>
    </location>
</feature>
<evidence type="ECO:0000256" key="6">
    <source>
        <dbReference type="SAM" id="MobiDB-lite"/>
    </source>
</evidence>
<feature type="region of interest" description="Disordered" evidence="6">
    <location>
        <begin position="1"/>
        <end position="27"/>
    </location>
</feature>
<dbReference type="InterPro" id="IPR011701">
    <property type="entry name" value="MFS"/>
</dbReference>
<name>A0A918E0S3_9ACTN</name>
<proteinExistence type="predicted"/>
<feature type="transmembrane region" description="Helical" evidence="7">
    <location>
        <begin position="103"/>
        <end position="122"/>
    </location>
</feature>
<evidence type="ECO:0000256" key="5">
    <source>
        <dbReference type="ARBA" id="ARBA00023251"/>
    </source>
</evidence>
<dbReference type="PROSITE" id="PS50850">
    <property type="entry name" value="MFS"/>
    <property type="match status" value="1"/>
</dbReference>
<dbReference type="InterPro" id="IPR020846">
    <property type="entry name" value="MFS_dom"/>
</dbReference>
<dbReference type="Gene3D" id="1.20.1720.10">
    <property type="entry name" value="Multidrug resistance protein D"/>
    <property type="match status" value="2"/>
</dbReference>
<feature type="transmembrane region" description="Helical" evidence="7">
    <location>
        <begin position="253"/>
        <end position="276"/>
    </location>
</feature>
<keyword evidence="5" id="KW-0046">Antibiotic resistance</keyword>
<feature type="transmembrane region" description="Helical" evidence="7">
    <location>
        <begin position="228"/>
        <end position="247"/>
    </location>
</feature>
<evidence type="ECO:0000259" key="8">
    <source>
        <dbReference type="PROSITE" id="PS50850"/>
    </source>
</evidence>
<keyword evidence="4 7" id="KW-0472">Membrane</keyword>
<feature type="transmembrane region" description="Helical" evidence="7">
    <location>
        <begin position="329"/>
        <end position="347"/>
    </location>
</feature>
<evidence type="ECO:0000256" key="3">
    <source>
        <dbReference type="ARBA" id="ARBA00022989"/>
    </source>
</evidence>
<feature type="transmembrane region" description="Helical" evidence="7">
    <location>
        <begin position="161"/>
        <end position="184"/>
    </location>
</feature>
<dbReference type="SUPFAM" id="SSF103473">
    <property type="entry name" value="MFS general substrate transporter"/>
    <property type="match status" value="1"/>
</dbReference>
<feature type="transmembrane region" description="Helical" evidence="7">
    <location>
        <begin position="394"/>
        <end position="420"/>
    </location>
</feature>
<dbReference type="InterPro" id="IPR036259">
    <property type="entry name" value="MFS_trans_sf"/>
</dbReference>
<feature type="domain" description="Major facilitator superfamily (MFS) profile" evidence="8">
    <location>
        <begin position="37"/>
        <end position="578"/>
    </location>
</feature>
<dbReference type="GO" id="GO:0046677">
    <property type="term" value="P:response to antibiotic"/>
    <property type="evidence" value="ECO:0007669"/>
    <property type="project" value="UniProtKB-KW"/>
</dbReference>
<keyword evidence="3 7" id="KW-1133">Transmembrane helix</keyword>
<dbReference type="PANTHER" id="PTHR42718">
    <property type="entry name" value="MAJOR FACILITATOR SUPERFAMILY MULTIDRUG TRANSPORTER MFSC"/>
    <property type="match status" value="1"/>
</dbReference>
<dbReference type="Pfam" id="PF07690">
    <property type="entry name" value="MFS_1"/>
    <property type="match status" value="1"/>
</dbReference>
<dbReference type="AlphaFoldDB" id="A0A918E0S3"/>
<reference evidence="9" key="1">
    <citation type="journal article" date="2014" name="Int. J. Syst. Evol. Microbiol.">
        <title>Complete genome sequence of Corynebacterium casei LMG S-19264T (=DSM 44701T), isolated from a smear-ripened cheese.</title>
        <authorList>
            <consortium name="US DOE Joint Genome Institute (JGI-PGF)"/>
            <person name="Walter F."/>
            <person name="Albersmeier A."/>
            <person name="Kalinowski J."/>
            <person name="Ruckert C."/>
        </authorList>
    </citation>
    <scope>NUCLEOTIDE SEQUENCE</scope>
    <source>
        <strain evidence="9">CGMCC 4.7201</strain>
    </source>
</reference>
<feature type="transmembrane region" description="Helical" evidence="7">
    <location>
        <begin position="297"/>
        <end position="323"/>
    </location>
</feature>
<feature type="transmembrane region" description="Helical" evidence="7">
    <location>
        <begin position="71"/>
        <end position="91"/>
    </location>
</feature>
<accession>A0A918E0S3</accession>
<evidence type="ECO:0000256" key="4">
    <source>
        <dbReference type="ARBA" id="ARBA00023136"/>
    </source>
</evidence>